<dbReference type="EMBL" id="VMGN01000035">
    <property type="protein sequence ID" value="TSC93641.1"/>
    <property type="molecule type" value="Genomic_DNA"/>
</dbReference>
<reference evidence="1 2" key="1">
    <citation type="submission" date="2017-07" db="EMBL/GenBank/DDBJ databases">
        <title>Mechanisms for carbon and nitrogen cycling indicate functional differentiation within the Candidate Phyla Radiation.</title>
        <authorList>
            <person name="Danczak R.E."/>
            <person name="Johnston M.D."/>
            <person name="Kenah C."/>
            <person name="Slattery M."/>
            <person name="Wrighton K.C."/>
            <person name="Wilkins M.J."/>
        </authorList>
    </citation>
    <scope>NUCLEOTIDE SEQUENCE [LARGE SCALE GENOMIC DNA]</scope>
    <source>
        <strain evidence="1">Athens1014_28</strain>
    </source>
</reference>
<organism evidence="1 2">
    <name type="scientific">Candidatus Berkelbacteria bacterium Athens1014_28</name>
    <dbReference type="NCBI Taxonomy" id="2017145"/>
    <lineage>
        <taxon>Bacteria</taxon>
        <taxon>Candidatus Berkelbacteria</taxon>
    </lineage>
</organism>
<accession>A0A554LLA2</accession>
<feature type="non-terminal residue" evidence="1">
    <location>
        <position position="154"/>
    </location>
</feature>
<comment type="caution">
    <text evidence="1">The sequence shown here is derived from an EMBL/GenBank/DDBJ whole genome shotgun (WGS) entry which is preliminary data.</text>
</comment>
<evidence type="ECO:0000313" key="2">
    <source>
        <dbReference type="Proteomes" id="UP000316495"/>
    </source>
</evidence>
<evidence type="ECO:0000313" key="1">
    <source>
        <dbReference type="EMBL" id="TSC93641.1"/>
    </source>
</evidence>
<sequence length="154" mass="16147">MSGMSPARAFSNTGQASEVDLALGKLGVTPAMSQRLVTDPAIGVAVAASMRGELTLGEISPEDWIARESAIGEELVKLGLPMFDQGEVVKIAEAGVGVYNRFSLGGCGRKQLLKACEVAGIKLYTGNTKDGDYDGDRIATVAGVFTLDYASIFR</sequence>
<name>A0A554LLA2_9BACT</name>
<dbReference type="AlphaFoldDB" id="A0A554LLA2"/>
<protein>
    <submittedName>
        <fullName evidence="1">Uncharacterized protein</fullName>
    </submittedName>
</protein>
<dbReference type="Proteomes" id="UP000316495">
    <property type="component" value="Unassembled WGS sequence"/>
</dbReference>
<gene>
    <name evidence="1" type="ORF">Athens101428_597</name>
</gene>
<proteinExistence type="predicted"/>